<dbReference type="GO" id="GO:0003682">
    <property type="term" value="F:chromatin binding"/>
    <property type="evidence" value="ECO:0007669"/>
    <property type="project" value="TreeGrafter"/>
</dbReference>
<evidence type="ECO:0000256" key="3">
    <source>
        <dbReference type="ARBA" id="ARBA00023242"/>
    </source>
</evidence>
<dbReference type="GO" id="GO:0030892">
    <property type="term" value="C:mitotic cohesin complex"/>
    <property type="evidence" value="ECO:0007669"/>
    <property type="project" value="TreeGrafter"/>
</dbReference>
<dbReference type="Gene3D" id="1.10.10.580">
    <property type="entry name" value="Structural maintenance of chromosome 1. Chain E"/>
    <property type="match status" value="1"/>
</dbReference>
<reference evidence="8" key="1">
    <citation type="submission" date="2019-03" db="EMBL/GenBank/DDBJ databases">
        <title>Snf2 controls pulcherriminic acid biosynthesis and connects pigmentation and antifungal activity of the yeast Metschnikowia pulcherrima.</title>
        <authorList>
            <person name="Gore-Lloyd D."/>
            <person name="Sumann I."/>
            <person name="Brachmann A.O."/>
            <person name="Schneeberger K."/>
            <person name="Ortiz-Merino R.A."/>
            <person name="Moreno-Beltran M."/>
            <person name="Schlaefli M."/>
            <person name="Kirner P."/>
            <person name="Santos Kron A."/>
            <person name="Wolfe K.H."/>
            <person name="Piel J."/>
            <person name="Ahrens C.H."/>
            <person name="Henk D."/>
            <person name="Freimoser F.M."/>
        </authorList>
    </citation>
    <scope>NUCLEOTIDE SEQUENCE [LARGE SCALE GENOMIC DNA]</scope>
    <source>
        <strain evidence="8">APC 1.2</strain>
    </source>
</reference>
<keyword evidence="3" id="KW-0539">Nucleus</keyword>
<accession>A0A4P6XUF1</accession>
<dbReference type="GO" id="GO:0007064">
    <property type="term" value="P:mitotic sister chromatid cohesion"/>
    <property type="evidence" value="ECO:0007669"/>
    <property type="project" value="TreeGrafter"/>
</dbReference>
<dbReference type="InterPro" id="IPR039781">
    <property type="entry name" value="Rad21/Rec8-like"/>
</dbReference>
<evidence type="ECO:0000313" key="7">
    <source>
        <dbReference type="EMBL" id="QBM90849.1"/>
    </source>
</evidence>
<feature type="domain" description="Rad21/Rec8-like protein C-terminal eukaryotic" evidence="5">
    <location>
        <begin position="502"/>
        <end position="530"/>
    </location>
</feature>
<feature type="compositionally biased region" description="Acidic residues" evidence="4">
    <location>
        <begin position="422"/>
        <end position="447"/>
    </location>
</feature>
<dbReference type="GO" id="GO:1990414">
    <property type="term" value="P:replication-born double-strand break repair via sister chromatid exchange"/>
    <property type="evidence" value="ECO:0007669"/>
    <property type="project" value="TreeGrafter"/>
</dbReference>
<evidence type="ECO:0000256" key="2">
    <source>
        <dbReference type="ARBA" id="ARBA00009870"/>
    </source>
</evidence>
<dbReference type="SUPFAM" id="SSF46785">
    <property type="entry name" value="Winged helix' DNA-binding domain"/>
    <property type="match status" value="1"/>
</dbReference>
<protein>
    <submittedName>
        <fullName evidence="7">Cohesin complex subunit SCC1</fullName>
    </submittedName>
</protein>
<dbReference type="InterPro" id="IPR006910">
    <property type="entry name" value="Rad21_Rec8_N"/>
</dbReference>
<dbReference type="Proteomes" id="UP000292447">
    <property type="component" value="Chromosome VI"/>
</dbReference>
<evidence type="ECO:0000313" key="8">
    <source>
        <dbReference type="Proteomes" id="UP000292447"/>
    </source>
</evidence>
<evidence type="ECO:0000256" key="4">
    <source>
        <dbReference type="SAM" id="MobiDB-lite"/>
    </source>
</evidence>
<proteinExistence type="inferred from homology"/>
<dbReference type="InterPro" id="IPR006909">
    <property type="entry name" value="Rad21/Rec8_C_eu"/>
</dbReference>
<dbReference type="InterPro" id="IPR023093">
    <property type="entry name" value="ScpA-like_C"/>
</dbReference>
<dbReference type="STRING" id="2163413.A0A4P6XUF1"/>
<dbReference type="PANTHER" id="PTHR12585:SF69">
    <property type="entry name" value="FI11703P"/>
    <property type="match status" value="1"/>
</dbReference>
<dbReference type="EMBL" id="CP034461">
    <property type="protein sequence ID" value="QBM90849.1"/>
    <property type="molecule type" value="Genomic_DNA"/>
</dbReference>
<dbReference type="Pfam" id="PF04824">
    <property type="entry name" value="Rad21_Rec8"/>
    <property type="match status" value="1"/>
</dbReference>
<keyword evidence="8" id="KW-1185">Reference proteome</keyword>
<dbReference type="AlphaFoldDB" id="A0A4P6XUF1"/>
<evidence type="ECO:0000256" key="1">
    <source>
        <dbReference type="ARBA" id="ARBA00004123"/>
    </source>
</evidence>
<evidence type="ECO:0000259" key="6">
    <source>
        <dbReference type="Pfam" id="PF04825"/>
    </source>
</evidence>
<feature type="region of interest" description="Disordered" evidence="4">
    <location>
        <begin position="415"/>
        <end position="450"/>
    </location>
</feature>
<dbReference type="GO" id="GO:0005634">
    <property type="term" value="C:nucleus"/>
    <property type="evidence" value="ECO:0007669"/>
    <property type="project" value="UniProtKB-SubCell"/>
</dbReference>
<gene>
    <name evidence="7" type="primary">MPUL0F04370</name>
    <name evidence="7" type="ORF">METSCH_F04370</name>
</gene>
<sequence>MSELLVSRQGPLAHVWLASNHDKKLSKQQFLNTNIVASLSLILNRQVQPAGDSASNNNTITLRLSGQLLLGIVRIYSRKTKYLLDDIHETLHKLKTSFKYASGASLGSAAAPVNLPPQRTTLLNLSRITLQDQISGHDLFYQEDLVLDEATDRIAQAVAQFPQETVEGQGLAVDEYDRSVEVGRRDEREPGADFDDADVDLDLDFDLDMDNSIEVGRDAQAALPDAEELLLDIQGDKHDQESGAGAGPGGLPDVNLDLDLPLGVALGDTNTAENNDSDGPHEAQTPPQTAQARSVVGISDAGVVRTTKRRLVVDSSEDVERGIPNDVLRSIQTLQTRGGFAGETLTLRLTPQQKLDLIGELAAPIQLKKRKIWNLDEQLRQRCLELSTEEENLAQDSPDISADLDMDMDTNIDFDLSLPGLDSEDAVGAEQPQADETDTAEGSEETGPENLRGTAQVAEHLREFFYDQPAVTLDELMQKDTAPEVAAPLGLTHRSESGVKVSQRREATKCFFELLVLATNDCVSLEQTDPEHGISIPNDLRVRPRDLLVSKFL</sequence>
<name>A0A4P6XUF1_9ASCO</name>
<feature type="domain" description="Rad21/Rec8-like protein N-terminal" evidence="6">
    <location>
        <begin position="2"/>
        <end position="101"/>
    </location>
</feature>
<organism evidence="7 8">
    <name type="scientific">Metschnikowia aff. pulcherrima</name>
    <dbReference type="NCBI Taxonomy" id="2163413"/>
    <lineage>
        <taxon>Eukaryota</taxon>
        <taxon>Fungi</taxon>
        <taxon>Dikarya</taxon>
        <taxon>Ascomycota</taxon>
        <taxon>Saccharomycotina</taxon>
        <taxon>Pichiomycetes</taxon>
        <taxon>Metschnikowiaceae</taxon>
        <taxon>Metschnikowia</taxon>
    </lineage>
</organism>
<comment type="subcellular location">
    <subcellularLocation>
        <location evidence="1">Nucleus</location>
    </subcellularLocation>
</comment>
<dbReference type="Pfam" id="PF04825">
    <property type="entry name" value="Rad21_Rec8_N"/>
    <property type="match status" value="1"/>
</dbReference>
<comment type="similarity">
    <text evidence="2">Belongs to the rad21 family.</text>
</comment>
<feature type="region of interest" description="Disordered" evidence="4">
    <location>
        <begin position="265"/>
        <end position="294"/>
    </location>
</feature>
<evidence type="ECO:0000259" key="5">
    <source>
        <dbReference type="Pfam" id="PF04824"/>
    </source>
</evidence>
<dbReference type="PANTHER" id="PTHR12585">
    <property type="entry name" value="SCC1 / RAD21 FAMILY MEMBER"/>
    <property type="match status" value="1"/>
</dbReference>
<dbReference type="InterPro" id="IPR036390">
    <property type="entry name" value="WH_DNA-bd_sf"/>
</dbReference>